<proteinExistence type="predicted"/>
<evidence type="ECO:0000313" key="2">
    <source>
        <dbReference type="EMBL" id="ADZ84594.1"/>
    </source>
</evidence>
<accession>F2JLR8</accession>
<protein>
    <submittedName>
        <fullName evidence="2">Uncharacterized protein</fullName>
    </submittedName>
</protein>
<gene>
    <name evidence="2" type="ordered locus">Clole_2897</name>
</gene>
<sequence>MKRLKRMIILLVCLTGCSGLSLQENEAILEEQYTEEIQPEYVKLPMSEEEKRICSEEVLEIANLYRVFYRSNPFISEEQIKEIVEIVGEAGIPVTDSDNKVNMKNPQIIESFCKEVEAGEDTKATLYRVTIDGGIVRLDFNKEEDSMSVMQTVVSWNESKEPEITYMEKFIIYQWQYTRKGYLLYKRSYESLAPFGMDYNDGYEAIRVIPLRDEYRQLCKKYIESIGYENNNLFLTNWNENDLGGLQFNDLFEKLYYLKTGHWIKLEDYTKGIETEVFEELIMTYFDISKAEIRRNALYDEVLKKYIWYSRSAGEYTFQTPPLPEVIDCIKHQDGTLTLVVDAIWPQHSTDSAFTHEVTIRLKEQGRFVYVSNSLKASEEDIYPAYIPRTKEDSTIIYKNE</sequence>
<evidence type="ECO:0000313" key="3">
    <source>
        <dbReference type="Proteomes" id="UP000008467"/>
    </source>
</evidence>
<keyword evidence="1" id="KW-0732">Signal</keyword>
<dbReference type="RefSeq" id="WP_013657874.1">
    <property type="nucleotide sequence ID" value="NC_015275.1"/>
</dbReference>
<name>F2JLR8_CELLD</name>
<dbReference type="HOGENOM" id="CLU_049011_1_0_9"/>
<organism evidence="2 3">
    <name type="scientific">Cellulosilyticum lentocellum (strain ATCC 49066 / DSM 5427 / NCIMB 11756 / RHM5)</name>
    <name type="common">Clostridium lentocellum</name>
    <dbReference type="NCBI Taxonomy" id="642492"/>
    <lineage>
        <taxon>Bacteria</taxon>
        <taxon>Bacillati</taxon>
        <taxon>Bacillota</taxon>
        <taxon>Clostridia</taxon>
        <taxon>Lachnospirales</taxon>
        <taxon>Cellulosilyticaceae</taxon>
        <taxon>Cellulosilyticum</taxon>
    </lineage>
</organism>
<keyword evidence="3" id="KW-1185">Reference proteome</keyword>
<dbReference type="InterPro" id="IPR045714">
    <property type="entry name" value="DUF6070"/>
</dbReference>
<dbReference type="STRING" id="642492.Clole_2897"/>
<dbReference type="Proteomes" id="UP000008467">
    <property type="component" value="Chromosome"/>
</dbReference>
<feature type="signal peptide" evidence="1">
    <location>
        <begin position="1"/>
        <end position="23"/>
    </location>
</feature>
<dbReference type="KEGG" id="cle:Clole_2897"/>
<dbReference type="AlphaFoldDB" id="F2JLR8"/>
<reference evidence="2 3" key="1">
    <citation type="journal article" date="2011" name="J. Bacteriol.">
        <title>Complete genome sequence of the cellulose-degrading bacterium Cellulosilyticum lentocellum.</title>
        <authorList>
            <consortium name="US DOE Joint Genome Institute"/>
            <person name="Miller D.A."/>
            <person name="Suen G."/>
            <person name="Bruce D."/>
            <person name="Copeland A."/>
            <person name="Cheng J.F."/>
            <person name="Detter C."/>
            <person name="Goodwin L.A."/>
            <person name="Han C.S."/>
            <person name="Hauser L.J."/>
            <person name="Land M.L."/>
            <person name="Lapidus A."/>
            <person name="Lucas S."/>
            <person name="Meincke L."/>
            <person name="Pitluck S."/>
            <person name="Tapia R."/>
            <person name="Teshima H."/>
            <person name="Woyke T."/>
            <person name="Fox B.G."/>
            <person name="Angert E.R."/>
            <person name="Currie C.R."/>
        </authorList>
    </citation>
    <scope>NUCLEOTIDE SEQUENCE [LARGE SCALE GENOMIC DNA]</scope>
    <source>
        <strain evidence="3">ATCC 49066 / DSM 5427 / NCIMB 11756 / RHM5</strain>
    </source>
</reference>
<dbReference type="eggNOG" id="ENOG502Z8XY">
    <property type="taxonomic scope" value="Bacteria"/>
</dbReference>
<dbReference type="EMBL" id="CP002582">
    <property type="protein sequence ID" value="ADZ84594.1"/>
    <property type="molecule type" value="Genomic_DNA"/>
</dbReference>
<evidence type="ECO:0000256" key="1">
    <source>
        <dbReference type="SAM" id="SignalP"/>
    </source>
</evidence>
<feature type="chain" id="PRO_5038519598" evidence="1">
    <location>
        <begin position="24"/>
        <end position="401"/>
    </location>
</feature>
<dbReference type="Pfam" id="PF19546">
    <property type="entry name" value="DUF6070"/>
    <property type="match status" value="1"/>
</dbReference>